<evidence type="ECO:0000313" key="3">
    <source>
        <dbReference type="Proteomes" id="UP000194127"/>
    </source>
</evidence>
<dbReference type="OrthoDB" id="10269354at2759"/>
<protein>
    <recommendedName>
        <fullName evidence="4">C2H2-type domain-containing protein</fullName>
    </recommendedName>
</protein>
<keyword evidence="3" id="KW-1185">Reference proteome</keyword>
<dbReference type="EMBL" id="KZ110596">
    <property type="protein sequence ID" value="OSX62779.1"/>
    <property type="molecule type" value="Genomic_DNA"/>
</dbReference>
<dbReference type="RefSeq" id="XP_024339573.1">
    <property type="nucleotide sequence ID" value="XM_024485234.1"/>
</dbReference>
<feature type="region of interest" description="Disordered" evidence="1">
    <location>
        <begin position="400"/>
        <end position="422"/>
    </location>
</feature>
<gene>
    <name evidence="2" type="ORF">POSPLADRAFT_1140944</name>
</gene>
<proteinExistence type="predicted"/>
<reference evidence="2 3" key="1">
    <citation type="submission" date="2017-04" db="EMBL/GenBank/DDBJ databases">
        <title>Genome Sequence of the Model Brown-Rot Fungus Postia placenta SB12.</title>
        <authorList>
            <consortium name="DOE Joint Genome Institute"/>
            <person name="Gaskell J."/>
            <person name="Kersten P."/>
            <person name="Larrondo L.F."/>
            <person name="Canessa P."/>
            <person name="Martinez D."/>
            <person name="Hibbett D."/>
            <person name="Schmoll M."/>
            <person name="Kubicek C.P."/>
            <person name="Martinez A.T."/>
            <person name="Yadav J."/>
            <person name="Master E."/>
            <person name="Magnuson J.K."/>
            <person name="James T."/>
            <person name="Yaver D."/>
            <person name="Berka R."/>
            <person name="Labutti K."/>
            <person name="Lipzen A."/>
            <person name="Aerts A."/>
            <person name="Barry K."/>
            <person name="Henrissat B."/>
            <person name="Blanchette R."/>
            <person name="Grigoriev I."/>
            <person name="Cullen D."/>
        </authorList>
    </citation>
    <scope>NUCLEOTIDE SEQUENCE [LARGE SCALE GENOMIC DNA]</scope>
    <source>
        <strain evidence="2 3">MAD-698-R-SB12</strain>
    </source>
</reference>
<feature type="region of interest" description="Disordered" evidence="1">
    <location>
        <begin position="493"/>
        <end position="517"/>
    </location>
</feature>
<dbReference type="GeneID" id="36330183"/>
<evidence type="ECO:0008006" key="4">
    <source>
        <dbReference type="Google" id="ProtNLM"/>
    </source>
</evidence>
<organism evidence="2 3">
    <name type="scientific">Postia placenta MAD-698-R-SB12</name>
    <dbReference type="NCBI Taxonomy" id="670580"/>
    <lineage>
        <taxon>Eukaryota</taxon>
        <taxon>Fungi</taxon>
        <taxon>Dikarya</taxon>
        <taxon>Basidiomycota</taxon>
        <taxon>Agaricomycotina</taxon>
        <taxon>Agaricomycetes</taxon>
        <taxon>Polyporales</taxon>
        <taxon>Adustoporiaceae</taxon>
        <taxon>Rhodonia</taxon>
    </lineage>
</organism>
<evidence type="ECO:0000256" key="1">
    <source>
        <dbReference type="SAM" id="MobiDB-lite"/>
    </source>
</evidence>
<name>A0A1X6N2C5_9APHY</name>
<evidence type="ECO:0000313" key="2">
    <source>
        <dbReference type="EMBL" id="OSX62779.1"/>
    </source>
</evidence>
<dbReference type="AlphaFoldDB" id="A0A1X6N2C5"/>
<feature type="compositionally biased region" description="Polar residues" evidence="1">
    <location>
        <begin position="400"/>
        <end position="414"/>
    </location>
</feature>
<dbReference type="Proteomes" id="UP000194127">
    <property type="component" value="Unassembled WGS sequence"/>
</dbReference>
<sequence>MEKLVSLVVSSGRRESLDAWGRWRSGLWRLVAGACGEPSLRPSDPSLSIKGLPAISSLSVYAHGHRASSTIEPGRPNLCADVHTFSEQSPPRPFSSCLSSLNHLFTDGSSYFKYAPYGQLDTEARMLQPNVVHKNTPLLPIMPLHRASAEHTQLSKICMADGTSLDDPVIRPHAGSRWHVLVATLILCLALPELCVELCPGMAVMGHVAAASVKGVPYLLLAPIEPVSSIFGSIRLFVIFMTMNSSMNPTHYTLDYDNQKISTTVFTPADYATATREHYMNCNIPLGNISGAEPFAADPTFALSHSLDQHNAVSSAQSGYPLLSNDGYLTTYCGQPLVAPQPEDTRQATNATWPSYCTTTNPYFPVLPPHFTNYPSIPSSTMFPDAMSLTPSLVFQPTSSPTVGPYQGTDQRALQQPHAERYHTRSIPRHPSRYGQQRAFLAFSTIPSSALPYPSHHTPAHRAVSARVADLDPIPAGYNFDVHASSPFPHNLSFTMPSNAGPPSGPQPAPIQETSSYASRVTQTRPFFCRWEGCTHAGPADYSAITEHLRRHQVPRGRPKRKSANPVDSIKCKWAGCRLQDAVKAKNLLKHLTGTHLRFKEVQCCIGRALETITSRAAEKTRVKGDMKKIICLVIGGGRHKSLVIWGRLWLGGGANCGGEWIGDL</sequence>
<accession>A0A1X6N2C5</accession>